<dbReference type="Gene3D" id="1.10.287.130">
    <property type="match status" value="1"/>
</dbReference>
<keyword evidence="7" id="KW-0067">ATP-binding</keyword>
<dbReference type="Proteomes" id="UP000593892">
    <property type="component" value="Chromosome"/>
</dbReference>
<organism evidence="11 12">
    <name type="scientific">Paludibaculum fermentans</name>
    <dbReference type="NCBI Taxonomy" id="1473598"/>
    <lineage>
        <taxon>Bacteria</taxon>
        <taxon>Pseudomonadati</taxon>
        <taxon>Acidobacteriota</taxon>
        <taxon>Terriglobia</taxon>
        <taxon>Bryobacterales</taxon>
        <taxon>Bryobacteraceae</taxon>
        <taxon>Paludibaculum</taxon>
    </lineage>
</organism>
<dbReference type="SMART" id="SM00387">
    <property type="entry name" value="HATPase_c"/>
    <property type="match status" value="1"/>
</dbReference>
<dbReference type="SUPFAM" id="SSF55874">
    <property type="entry name" value="ATPase domain of HSP90 chaperone/DNA topoisomerase II/histidine kinase"/>
    <property type="match status" value="1"/>
</dbReference>
<evidence type="ECO:0000256" key="2">
    <source>
        <dbReference type="ARBA" id="ARBA00012438"/>
    </source>
</evidence>
<keyword evidence="8" id="KW-0902">Two-component regulatory system</keyword>
<proteinExistence type="predicted"/>
<accession>A0A7S7SHW6</accession>
<feature type="domain" description="Histidine kinase" evidence="10">
    <location>
        <begin position="239"/>
        <end position="465"/>
    </location>
</feature>
<dbReference type="InterPro" id="IPR036890">
    <property type="entry name" value="HATPase_C_sf"/>
</dbReference>
<feature type="transmembrane region" description="Helical" evidence="9">
    <location>
        <begin position="177"/>
        <end position="197"/>
    </location>
</feature>
<dbReference type="RefSeq" id="WP_194448031.1">
    <property type="nucleotide sequence ID" value="NZ_CP063849.1"/>
</dbReference>
<evidence type="ECO:0000256" key="7">
    <source>
        <dbReference type="ARBA" id="ARBA00022840"/>
    </source>
</evidence>
<dbReference type="InterPro" id="IPR005467">
    <property type="entry name" value="His_kinase_dom"/>
</dbReference>
<dbReference type="SUPFAM" id="SSF47384">
    <property type="entry name" value="Homodimeric domain of signal transducing histidine kinase"/>
    <property type="match status" value="1"/>
</dbReference>
<feature type="transmembrane region" description="Helical" evidence="9">
    <location>
        <begin position="32"/>
        <end position="53"/>
    </location>
</feature>
<dbReference type="Gene3D" id="3.30.565.10">
    <property type="entry name" value="Histidine kinase-like ATPase, C-terminal domain"/>
    <property type="match status" value="1"/>
</dbReference>
<dbReference type="InterPro" id="IPR036097">
    <property type="entry name" value="HisK_dim/P_sf"/>
</dbReference>
<dbReference type="PANTHER" id="PTHR43065">
    <property type="entry name" value="SENSOR HISTIDINE KINASE"/>
    <property type="match status" value="1"/>
</dbReference>
<dbReference type="EMBL" id="CP063849">
    <property type="protein sequence ID" value="QOY86362.1"/>
    <property type="molecule type" value="Genomic_DNA"/>
</dbReference>
<keyword evidence="9" id="KW-0472">Membrane</keyword>
<dbReference type="PROSITE" id="PS50109">
    <property type="entry name" value="HIS_KIN"/>
    <property type="match status" value="1"/>
</dbReference>
<dbReference type="PANTHER" id="PTHR43065:SF10">
    <property type="entry name" value="PEROXIDE STRESS-ACTIVATED HISTIDINE KINASE MAK3"/>
    <property type="match status" value="1"/>
</dbReference>
<dbReference type="InterPro" id="IPR003661">
    <property type="entry name" value="HisK_dim/P_dom"/>
</dbReference>
<keyword evidence="3" id="KW-0597">Phosphoprotein</keyword>
<keyword evidence="9" id="KW-0812">Transmembrane</keyword>
<keyword evidence="6 11" id="KW-0418">Kinase</keyword>
<evidence type="ECO:0000313" key="12">
    <source>
        <dbReference type="Proteomes" id="UP000593892"/>
    </source>
</evidence>
<evidence type="ECO:0000256" key="5">
    <source>
        <dbReference type="ARBA" id="ARBA00022741"/>
    </source>
</evidence>
<dbReference type="Pfam" id="PF02518">
    <property type="entry name" value="HATPase_c"/>
    <property type="match status" value="1"/>
</dbReference>
<name>A0A7S7SHW6_PALFE</name>
<dbReference type="CDD" id="cd00082">
    <property type="entry name" value="HisKA"/>
    <property type="match status" value="1"/>
</dbReference>
<evidence type="ECO:0000256" key="8">
    <source>
        <dbReference type="ARBA" id="ARBA00023012"/>
    </source>
</evidence>
<sequence length="469" mass="51532">MWLRRWQAYLFPGAAEADDGFRRQIQRLGATGLQVAGGVTIGTTLFLTVGRFFVQPEPETLRLRLIEAAVMFALGSLNFLFASWPNAARRARTIAVCSSLVTASTLILFSLLITGVAPSYEDFIPSLVTLVLLVSVAAYPLRPAQSFAMGLAMCVIYTVETSFIHRTLYLGSGPLRTNLLFIMMLSVLAAGLSGLLYRQRYLSYVSYERSLQAAEELREAQTRAVMAEQSITIAKIAAALSHEMNNPLGALKSSVDTLLLLTARQATAPPEDHCRLVRLQSDLRKAAQESIDRLSRIVNRMQRFSNLDQAEVQEVDLNQLVEDAVALTRANLPSRITIETQFAVLPKLACRPSQLSSVFHGVITHAVRALGESNGLIHASSTTSPGGVNVIIDHDGLPLRDDQMTSLFDPGFQVTGDRIATGNWGMFGFRRMVREHGGDITVESPLPENEKRQGTRFRIHLPLHTGLSA</sequence>
<dbReference type="SMART" id="SM00388">
    <property type="entry name" value="HisKA"/>
    <property type="match status" value="1"/>
</dbReference>
<reference evidence="11 12" key="1">
    <citation type="submission" date="2020-10" db="EMBL/GenBank/DDBJ databases">
        <title>Complete genome sequence of Paludibaculum fermentans P105T, a facultatively anaerobic acidobacterium capable of dissimilatory Fe(III) reduction.</title>
        <authorList>
            <person name="Dedysh S.N."/>
            <person name="Beletsky A.V."/>
            <person name="Kulichevskaya I.S."/>
            <person name="Mardanov A.V."/>
            <person name="Ravin N.V."/>
        </authorList>
    </citation>
    <scope>NUCLEOTIDE SEQUENCE [LARGE SCALE GENOMIC DNA]</scope>
    <source>
        <strain evidence="11 12">P105</strain>
    </source>
</reference>
<feature type="transmembrane region" description="Helical" evidence="9">
    <location>
        <begin position="65"/>
        <end position="82"/>
    </location>
</feature>
<gene>
    <name evidence="11" type="ORF">IRI77_26630</name>
</gene>
<dbReference type="GO" id="GO:0005524">
    <property type="term" value="F:ATP binding"/>
    <property type="evidence" value="ECO:0007669"/>
    <property type="project" value="UniProtKB-KW"/>
</dbReference>
<evidence type="ECO:0000313" key="11">
    <source>
        <dbReference type="EMBL" id="QOY86362.1"/>
    </source>
</evidence>
<dbReference type="Pfam" id="PF00512">
    <property type="entry name" value="HisKA"/>
    <property type="match status" value="1"/>
</dbReference>
<evidence type="ECO:0000256" key="1">
    <source>
        <dbReference type="ARBA" id="ARBA00000085"/>
    </source>
</evidence>
<evidence type="ECO:0000256" key="4">
    <source>
        <dbReference type="ARBA" id="ARBA00022679"/>
    </source>
</evidence>
<evidence type="ECO:0000259" key="10">
    <source>
        <dbReference type="PROSITE" id="PS50109"/>
    </source>
</evidence>
<keyword evidence="9" id="KW-1133">Transmembrane helix</keyword>
<evidence type="ECO:0000256" key="3">
    <source>
        <dbReference type="ARBA" id="ARBA00022553"/>
    </source>
</evidence>
<dbReference type="KEGG" id="pfer:IRI77_26630"/>
<dbReference type="GO" id="GO:0000155">
    <property type="term" value="F:phosphorelay sensor kinase activity"/>
    <property type="evidence" value="ECO:0007669"/>
    <property type="project" value="InterPro"/>
</dbReference>
<keyword evidence="5" id="KW-0547">Nucleotide-binding</keyword>
<feature type="transmembrane region" description="Helical" evidence="9">
    <location>
        <begin position="94"/>
        <end position="117"/>
    </location>
</feature>
<keyword evidence="4" id="KW-0808">Transferase</keyword>
<dbReference type="InterPro" id="IPR003594">
    <property type="entry name" value="HATPase_dom"/>
</dbReference>
<evidence type="ECO:0000256" key="9">
    <source>
        <dbReference type="SAM" id="Phobius"/>
    </source>
</evidence>
<dbReference type="EC" id="2.7.13.3" evidence="2"/>
<feature type="transmembrane region" description="Helical" evidence="9">
    <location>
        <begin position="148"/>
        <end position="165"/>
    </location>
</feature>
<comment type="catalytic activity">
    <reaction evidence="1">
        <text>ATP + protein L-histidine = ADP + protein N-phospho-L-histidine.</text>
        <dbReference type="EC" id="2.7.13.3"/>
    </reaction>
</comment>
<dbReference type="AlphaFoldDB" id="A0A7S7SHW6"/>
<evidence type="ECO:0000256" key="6">
    <source>
        <dbReference type="ARBA" id="ARBA00022777"/>
    </source>
</evidence>
<protein>
    <recommendedName>
        <fullName evidence="2">histidine kinase</fullName>
        <ecNumber evidence="2">2.7.13.3</ecNumber>
    </recommendedName>
</protein>
<keyword evidence="12" id="KW-1185">Reference proteome</keyword>
<feature type="transmembrane region" description="Helical" evidence="9">
    <location>
        <begin position="123"/>
        <end position="141"/>
    </location>
</feature>